<dbReference type="EMBL" id="SDHX01000001">
    <property type="protein sequence ID" value="RXK54970.1"/>
    <property type="molecule type" value="Genomic_DNA"/>
</dbReference>
<accession>A0A4Q1C809</accession>
<evidence type="ECO:0000259" key="1">
    <source>
        <dbReference type="Pfam" id="PF16798"/>
    </source>
</evidence>
<comment type="caution">
    <text evidence="2">The sequence shown here is derived from an EMBL/GenBank/DDBJ whole genome shotgun (WGS) entry which is preliminary data.</text>
</comment>
<dbReference type="RefSeq" id="WP_129046335.1">
    <property type="nucleotide sequence ID" value="NZ_SDHX01000001.1"/>
</dbReference>
<protein>
    <submittedName>
        <fullName evidence="2">DUF5069 domain-containing protein</fullName>
    </submittedName>
</protein>
<dbReference type="Proteomes" id="UP000290218">
    <property type="component" value="Unassembled WGS sequence"/>
</dbReference>
<organism evidence="2 3">
    <name type="scientific">Oleiharenicola lentus</name>
    <dbReference type="NCBI Taxonomy" id="2508720"/>
    <lineage>
        <taxon>Bacteria</taxon>
        <taxon>Pseudomonadati</taxon>
        <taxon>Verrucomicrobiota</taxon>
        <taxon>Opitutia</taxon>
        <taxon>Opitutales</taxon>
        <taxon>Opitutaceae</taxon>
        <taxon>Oleiharenicola</taxon>
    </lineage>
</organism>
<dbReference type="Pfam" id="PF16798">
    <property type="entry name" value="DUF5069"/>
    <property type="match status" value="1"/>
</dbReference>
<dbReference type="OrthoDB" id="190677at2"/>
<gene>
    <name evidence="2" type="ORF">ESB00_03465</name>
</gene>
<evidence type="ECO:0000313" key="3">
    <source>
        <dbReference type="Proteomes" id="UP000290218"/>
    </source>
</evidence>
<proteinExistence type="predicted"/>
<keyword evidence="3" id="KW-1185">Reference proteome</keyword>
<sequence length="149" mass="16675">MKIPGLRSPHDKVGGLVYFGRMLDKIRLHAAGKLPADYVANLGERDWYFYDARCCRFLGVKYPALVKRVKQGGTDAQVLRWCLKVGGKKTSEQIAIWNTFMAKRGWRDEASGGVAEEKAASGLGRRKDIVTWFDLFDVEEGRKPAGVIA</sequence>
<name>A0A4Q1C809_9BACT</name>
<reference evidence="2 3" key="1">
    <citation type="submission" date="2019-01" db="EMBL/GenBank/DDBJ databases">
        <title>Lacunisphaera sp. strain TWA-58.</title>
        <authorList>
            <person name="Chen W.-M."/>
        </authorList>
    </citation>
    <scope>NUCLEOTIDE SEQUENCE [LARGE SCALE GENOMIC DNA]</scope>
    <source>
        <strain evidence="2 3">TWA-58</strain>
    </source>
</reference>
<dbReference type="InterPro" id="IPR031849">
    <property type="entry name" value="DUF5069"/>
</dbReference>
<evidence type="ECO:0000313" key="2">
    <source>
        <dbReference type="EMBL" id="RXK54970.1"/>
    </source>
</evidence>
<feature type="domain" description="DUF5069" evidence="1">
    <location>
        <begin position="6"/>
        <end position="142"/>
    </location>
</feature>
<dbReference type="AlphaFoldDB" id="A0A4Q1C809"/>